<dbReference type="Pfam" id="PF08448">
    <property type="entry name" value="PAS_4"/>
    <property type="match status" value="3"/>
</dbReference>
<evidence type="ECO:0000259" key="8">
    <source>
        <dbReference type="PROSITE" id="PS50113"/>
    </source>
</evidence>
<dbReference type="InterPro" id="IPR000014">
    <property type="entry name" value="PAS"/>
</dbReference>
<dbReference type="InterPro" id="IPR001610">
    <property type="entry name" value="PAC"/>
</dbReference>
<dbReference type="InterPro" id="IPR003594">
    <property type="entry name" value="HATPase_dom"/>
</dbReference>
<dbReference type="Pfam" id="PF13185">
    <property type="entry name" value="GAF_2"/>
    <property type="match status" value="1"/>
</dbReference>
<evidence type="ECO:0000256" key="1">
    <source>
        <dbReference type="ARBA" id="ARBA00000085"/>
    </source>
</evidence>
<dbReference type="InterPro" id="IPR004358">
    <property type="entry name" value="Sig_transdc_His_kin-like_C"/>
</dbReference>
<dbReference type="Gene3D" id="1.10.287.130">
    <property type="match status" value="1"/>
</dbReference>
<dbReference type="EC" id="2.7.13.3" evidence="2"/>
<dbReference type="PANTHER" id="PTHR43304:SF1">
    <property type="entry name" value="PAC DOMAIN-CONTAINING PROTEIN"/>
    <property type="match status" value="1"/>
</dbReference>
<dbReference type="Gene3D" id="3.30.565.10">
    <property type="entry name" value="Histidine kinase-like ATPase, C-terminal domain"/>
    <property type="match status" value="1"/>
</dbReference>
<dbReference type="OrthoDB" id="9808408at2"/>
<sequence>MISQRLAWESNKRNRQLDAANVELSRSLLEQSRLRDANQRIMEFSKDLLCAFDSHGRWLQVNPACRTILGYEPAELIGRPFEEQILASDIGATTAAARDAKRRGGLAVDFRNRFRRTDGTTAHLLWSATWSEDEQALFCVAHDITALVAVESRERDRQRILSMISTDQPLPEILDAVCLLGESRQDNTRCSLRVLDHERKHLLKGAAPNLPRAYTAAMDGLEISKQSSLIQRMTTHQGVLISANIATDPIWCVPVPGRPATTTYAQLADVHGLRACWGVPVISPSGETLGTLVTYRDQIGPPTDAEIDFAWTCSQLAAIALDRHRDRRQLVESEQRYRSLFTYNPDPVYSMDQDGIFKSFNHAAAGLLGYTSADVLGKHFAVALVPEERPKVREHFSAALSGMAQHYQTRCQARDGSAIDLEVTNLPVVVGGEVVGVFGIAKNITDRNRMIQALRERDQFFQLSLDMYFTLDSHGAFLQTNPAFDHTLNVSEGSLVGTPYTDLISGKDKDKVRRAVLRLQAGQQVHDLEIQAVGRDGSPRWIELNATADGGIIFCAARDITDRKATERKLQSTLSELAASNEELEKFAFVASHDLQEPLRKIQAFGERLQSRAMGLDEQGRDYLQRMGSAAHRMQTLIRDLLAYSRVSTRQEPFVQLDMNRIATEVLGDLETALRDGGVEVIRGELPETVGDATQIRQVVQNLLSNAIKFRQMEVPPLIRVYAESLTAEAWTLCVSDNGIGFDEKYLDRIFDPFQRLHSRQAYPGTGIGLAIVAKVLERHDAAISAESTPGLGTTFRVRFTRV</sequence>
<dbReference type="InterPro" id="IPR036890">
    <property type="entry name" value="HATPase_C_sf"/>
</dbReference>
<protein>
    <recommendedName>
        <fullName evidence="2">histidine kinase</fullName>
        <ecNumber evidence="2">2.7.13.3</ecNumber>
    </recommendedName>
</protein>
<dbReference type="InterPro" id="IPR036097">
    <property type="entry name" value="HisK_dim/P_sf"/>
</dbReference>
<dbReference type="InterPro" id="IPR013656">
    <property type="entry name" value="PAS_4"/>
</dbReference>
<dbReference type="Pfam" id="PF02518">
    <property type="entry name" value="HATPase_c"/>
    <property type="match status" value="1"/>
</dbReference>
<feature type="domain" description="Histidine kinase" evidence="6">
    <location>
        <begin position="590"/>
        <end position="803"/>
    </location>
</feature>
<evidence type="ECO:0000313" key="10">
    <source>
        <dbReference type="Proteomes" id="UP000298049"/>
    </source>
</evidence>
<dbReference type="NCBIfam" id="TIGR00229">
    <property type="entry name" value="sensory_box"/>
    <property type="match status" value="3"/>
</dbReference>
<dbReference type="AlphaFoldDB" id="A0A4P7XMT3"/>
<feature type="domain" description="PAC" evidence="8">
    <location>
        <begin position="405"/>
        <end position="456"/>
    </location>
</feature>
<evidence type="ECO:0000256" key="5">
    <source>
        <dbReference type="ARBA" id="ARBA00022777"/>
    </source>
</evidence>
<dbReference type="CDD" id="cd00082">
    <property type="entry name" value="HisKA"/>
    <property type="match status" value="1"/>
</dbReference>
<dbReference type="EMBL" id="CP031093">
    <property type="protein sequence ID" value="QCF27942.1"/>
    <property type="molecule type" value="Genomic_DNA"/>
</dbReference>
<dbReference type="PANTHER" id="PTHR43304">
    <property type="entry name" value="PHYTOCHROME-LIKE PROTEIN CPH1"/>
    <property type="match status" value="1"/>
</dbReference>
<organism evidence="9 10">
    <name type="scientific">Hydrocarboniclastica marina</name>
    <dbReference type="NCBI Taxonomy" id="2259620"/>
    <lineage>
        <taxon>Bacteria</taxon>
        <taxon>Pseudomonadati</taxon>
        <taxon>Pseudomonadota</taxon>
        <taxon>Gammaproteobacteria</taxon>
        <taxon>Alteromonadales</taxon>
        <taxon>Alteromonadaceae</taxon>
        <taxon>Hydrocarboniclastica</taxon>
    </lineage>
</organism>
<dbReference type="CDD" id="cd00130">
    <property type="entry name" value="PAS"/>
    <property type="match status" value="3"/>
</dbReference>
<dbReference type="SUPFAM" id="SSF47384">
    <property type="entry name" value="Homodimeric domain of signal transducing histidine kinase"/>
    <property type="match status" value="1"/>
</dbReference>
<feature type="domain" description="PAS" evidence="7">
    <location>
        <begin position="34"/>
        <end position="79"/>
    </location>
</feature>
<dbReference type="SUPFAM" id="SSF55874">
    <property type="entry name" value="ATPase domain of HSP90 chaperone/DNA topoisomerase II/histidine kinase"/>
    <property type="match status" value="1"/>
</dbReference>
<gene>
    <name evidence="9" type="ORF">soil367_13250</name>
</gene>
<evidence type="ECO:0000256" key="3">
    <source>
        <dbReference type="ARBA" id="ARBA00022553"/>
    </source>
</evidence>
<dbReference type="InterPro" id="IPR029016">
    <property type="entry name" value="GAF-like_dom_sf"/>
</dbReference>
<dbReference type="Gene3D" id="3.30.450.20">
    <property type="entry name" value="PAS domain"/>
    <property type="match status" value="3"/>
</dbReference>
<keyword evidence="5" id="KW-0418">Kinase</keyword>
<dbReference type="PROSITE" id="PS50109">
    <property type="entry name" value="HIS_KIN"/>
    <property type="match status" value="1"/>
</dbReference>
<dbReference type="PROSITE" id="PS50113">
    <property type="entry name" value="PAC"/>
    <property type="match status" value="1"/>
</dbReference>
<dbReference type="KEGG" id="hmi:soil367_13250"/>
<dbReference type="Pfam" id="PF00512">
    <property type="entry name" value="HisKA"/>
    <property type="match status" value="1"/>
</dbReference>
<reference evidence="9 10" key="1">
    <citation type="submission" date="2018-07" db="EMBL/GenBank/DDBJ databases">
        <title>Marsedoiliclastica nanhaica gen. nov. sp. nov., a novel marine hydrocarbonoclastic bacterium isolated from an in-situ enriched hydrocarbon-degrading consortium in deep-sea sediment.</title>
        <authorList>
            <person name="Dong C."/>
            <person name="Ma T."/>
            <person name="Liu R."/>
            <person name="Shao Z."/>
        </authorList>
    </citation>
    <scope>NUCLEOTIDE SEQUENCE [LARGE SCALE GENOMIC DNA]</scope>
    <source>
        <strain evidence="10">soil36-7</strain>
    </source>
</reference>
<dbReference type="Proteomes" id="UP000298049">
    <property type="component" value="Chromosome"/>
</dbReference>
<dbReference type="SMART" id="SM00065">
    <property type="entry name" value="GAF"/>
    <property type="match status" value="1"/>
</dbReference>
<evidence type="ECO:0000259" key="7">
    <source>
        <dbReference type="PROSITE" id="PS50112"/>
    </source>
</evidence>
<dbReference type="PRINTS" id="PR00344">
    <property type="entry name" value="BCTRLSENSOR"/>
</dbReference>
<dbReference type="PROSITE" id="PS50112">
    <property type="entry name" value="PAS"/>
    <property type="match status" value="2"/>
</dbReference>
<dbReference type="SMART" id="SM00387">
    <property type="entry name" value="HATPase_c"/>
    <property type="match status" value="1"/>
</dbReference>
<feature type="domain" description="PAS" evidence="7">
    <location>
        <begin position="333"/>
        <end position="403"/>
    </location>
</feature>
<proteinExistence type="predicted"/>
<dbReference type="SMART" id="SM00091">
    <property type="entry name" value="PAS"/>
    <property type="match status" value="3"/>
</dbReference>
<dbReference type="InterPro" id="IPR052162">
    <property type="entry name" value="Sensor_kinase/Photoreceptor"/>
</dbReference>
<evidence type="ECO:0000256" key="2">
    <source>
        <dbReference type="ARBA" id="ARBA00012438"/>
    </source>
</evidence>
<dbReference type="Gene3D" id="3.30.450.40">
    <property type="match status" value="1"/>
</dbReference>
<dbReference type="InterPro" id="IPR005467">
    <property type="entry name" value="His_kinase_dom"/>
</dbReference>
<accession>A0A4P7XMT3</accession>
<keyword evidence="10" id="KW-1185">Reference proteome</keyword>
<dbReference type="GO" id="GO:0000155">
    <property type="term" value="F:phosphorelay sensor kinase activity"/>
    <property type="evidence" value="ECO:0007669"/>
    <property type="project" value="InterPro"/>
</dbReference>
<evidence type="ECO:0000256" key="4">
    <source>
        <dbReference type="ARBA" id="ARBA00022679"/>
    </source>
</evidence>
<evidence type="ECO:0000259" key="6">
    <source>
        <dbReference type="PROSITE" id="PS50109"/>
    </source>
</evidence>
<dbReference type="InterPro" id="IPR035965">
    <property type="entry name" value="PAS-like_dom_sf"/>
</dbReference>
<evidence type="ECO:0000313" key="9">
    <source>
        <dbReference type="EMBL" id="QCF27942.1"/>
    </source>
</evidence>
<name>A0A4P7XMT3_9ALTE</name>
<dbReference type="SUPFAM" id="SSF55781">
    <property type="entry name" value="GAF domain-like"/>
    <property type="match status" value="1"/>
</dbReference>
<keyword evidence="4" id="KW-0808">Transferase</keyword>
<comment type="catalytic activity">
    <reaction evidence="1">
        <text>ATP + protein L-histidine = ADP + protein N-phospho-L-histidine.</text>
        <dbReference type="EC" id="2.7.13.3"/>
    </reaction>
</comment>
<dbReference type="SMART" id="SM00388">
    <property type="entry name" value="HisKA"/>
    <property type="match status" value="1"/>
</dbReference>
<dbReference type="InterPro" id="IPR000700">
    <property type="entry name" value="PAS-assoc_C"/>
</dbReference>
<dbReference type="InterPro" id="IPR003661">
    <property type="entry name" value="HisK_dim/P_dom"/>
</dbReference>
<dbReference type="InterPro" id="IPR003018">
    <property type="entry name" value="GAF"/>
</dbReference>
<keyword evidence="3" id="KW-0597">Phosphoprotein</keyword>
<dbReference type="SMART" id="SM00086">
    <property type="entry name" value="PAC"/>
    <property type="match status" value="3"/>
</dbReference>
<dbReference type="SUPFAM" id="SSF55785">
    <property type="entry name" value="PYP-like sensor domain (PAS domain)"/>
    <property type="match status" value="3"/>
</dbReference>